<protein>
    <recommendedName>
        <fullName evidence="2">DUF4283 domain-containing protein</fullName>
    </recommendedName>
</protein>
<feature type="compositionally biased region" description="Polar residues" evidence="1">
    <location>
        <begin position="58"/>
        <end position="81"/>
    </location>
</feature>
<reference evidence="3 4" key="1">
    <citation type="submission" date="2020-09" db="EMBL/GenBank/DDBJ databases">
        <title>De no assembly of potato wild relative species, Solanum commersonii.</title>
        <authorList>
            <person name="Cho K."/>
        </authorList>
    </citation>
    <scope>NUCLEOTIDE SEQUENCE [LARGE SCALE GENOMIC DNA]</scope>
    <source>
        <strain evidence="3">LZ3.2</strain>
        <tissue evidence="3">Leaf</tissue>
    </source>
</reference>
<keyword evidence="4" id="KW-1185">Reference proteome</keyword>
<feature type="region of interest" description="Disordered" evidence="1">
    <location>
        <begin position="47"/>
        <end position="81"/>
    </location>
</feature>
<evidence type="ECO:0000313" key="3">
    <source>
        <dbReference type="EMBL" id="KAG5627738.1"/>
    </source>
</evidence>
<dbReference type="EMBL" id="JACXVP010000002">
    <property type="protein sequence ID" value="KAG5627738.1"/>
    <property type="molecule type" value="Genomic_DNA"/>
</dbReference>
<comment type="caution">
    <text evidence="3">The sequence shown here is derived from an EMBL/GenBank/DDBJ whole genome shotgun (WGS) entry which is preliminary data.</text>
</comment>
<name>A0A9J6AU46_SOLCO</name>
<dbReference type="AlphaFoldDB" id="A0A9J6AU46"/>
<accession>A0A9J6AU46</accession>
<dbReference type="PANTHER" id="PTHR33233">
    <property type="entry name" value="ENDONUCLEASE/EXONUCLEASE/PHOSPHATASE"/>
    <property type="match status" value="1"/>
</dbReference>
<dbReference type="InterPro" id="IPR025558">
    <property type="entry name" value="DUF4283"/>
</dbReference>
<feature type="domain" description="DUF4283" evidence="2">
    <location>
        <begin position="103"/>
        <end position="162"/>
    </location>
</feature>
<proteinExistence type="predicted"/>
<organism evidence="3 4">
    <name type="scientific">Solanum commersonii</name>
    <name type="common">Commerson's wild potato</name>
    <name type="synonym">Commerson's nightshade</name>
    <dbReference type="NCBI Taxonomy" id="4109"/>
    <lineage>
        <taxon>Eukaryota</taxon>
        <taxon>Viridiplantae</taxon>
        <taxon>Streptophyta</taxon>
        <taxon>Embryophyta</taxon>
        <taxon>Tracheophyta</taxon>
        <taxon>Spermatophyta</taxon>
        <taxon>Magnoliopsida</taxon>
        <taxon>eudicotyledons</taxon>
        <taxon>Gunneridae</taxon>
        <taxon>Pentapetalae</taxon>
        <taxon>asterids</taxon>
        <taxon>lamiids</taxon>
        <taxon>Solanales</taxon>
        <taxon>Solanaceae</taxon>
        <taxon>Solanoideae</taxon>
        <taxon>Solaneae</taxon>
        <taxon>Solanum</taxon>
    </lineage>
</organism>
<dbReference type="Pfam" id="PF14111">
    <property type="entry name" value="DUF4283"/>
    <property type="match status" value="1"/>
</dbReference>
<gene>
    <name evidence="3" type="ORF">H5410_012956</name>
</gene>
<evidence type="ECO:0000259" key="2">
    <source>
        <dbReference type="Pfam" id="PF14111"/>
    </source>
</evidence>
<sequence>MSRRRQTTHTQTPKIVTPATGEAHQLNPLTFGSFLPPKYRVINADGKETPKRRLQFSDAETSKQPTPTRNSAKGNRNNGKTLNFIPPMLKEGVLTVTIEEEEYVKKVWGFVEQPQVLYHDDGYYVFKFHNIVEKTVVMQARPYFYGNRPMILRNWDMDFELDSDMFSQISIWVKFPRLSVGYWSVTALSKVASAIGISLVTGGFTAKAEKISYARVLIEVDISKVLPDTIVVETPSGPWNQPIEYE</sequence>
<dbReference type="PANTHER" id="PTHR33233:SF17">
    <property type="entry name" value="DUF4283 DOMAIN-CONTAINING PROTEIN"/>
    <property type="match status" value="1"/>
</dbReference>
<evidence type="ECO:0000256" key="1">
    <source>
        <dbReference type="SAM" id="MobiDB-lite"/>
    </source>
</evidence>
<evidence type="ECO:0000313" key="4">
    <source>
        <dbReference type="Proteomes" id="UP000824120"/>
    </source>
</evidence>
<dbReference type="OrthoDB" id="1304801at2759"/>
<dbReference type="Proteomes" id="UP000824120">
    <property type="component" value="Chromosome 2"/>
</dbReference>